<keyword evidence="1" id="KW-0812">Transmembrane</keyword>
<feature type="transmembrane region" description="Helical" evidence="1">
    <location>
        <begin position="16"/>
        <end position="36"/>
    </location>
</feature>
<dbReference type="OrthoDB" id="4775568at2"/>
<sequence>MTVVDAVRAPSRVFPVLRLALVGLWVVWAAAAWWVAPRAATFERAEADAAADRVVSYQWADSFGDANGSLLWFTAVPFTYSGDAAPQVFIWRTGFGRVHYAQVPAGDPRSGYSLDGVPTEPGQLQPIQPGSDFSVVSPPTRSDDLARLLPTDRQGNPVPYFPPVLATILALLCLAILIQGPAPKLGTRWFWFFLGGLPFGLGMLLWLRVERPWAEPVSPAPDKKTGQPKRYSGLTGLGLMFLTGIVISILVALLRSLPEWLVPSALP</sequence>
<dbReference type="AlphaFoldDB" id="A0A1H3M9H0"/>
<accession>A0A1H3M9H0</accession>
<evidence type="ECO:0000313" key="3">
    <source>
        <dbReference type="Proteomes" id="UP000199632"/>
    </source>
</evidence>
<evidence type="ECO:0000256" key="1">
    <source>
        <dbReference type="SAM" id="Phobius"/>
    </source>
</evidence>
<dbReference type="Proteomes" id="UP000199632">
    <property type="component" value="Unassembled WGS sequence"/>
</dbReference>
<keyword evidence="1" id="KW-0472">Membrane</keyword>
<gene>
    <name evidence="2" type="ORF">SAMN05421684_1237</name>
</gene>
<dbReference type="RefSeq" id="WP_143049654.1">
    <property type="nucleotide sequence ID" value="NZ_BOND01000017.1"/>
</dbReference>
<organism evidence="2 3">
    <name type="scientific">Asanoa ishikariensis</name>
    <dbReference type="NCBI Taxonomy" id="137265"/>
    <lineage>
        <taxon>Bacteria</taxon>
        <taxon>Bacillati</taxon>
        <taxon>Actinomycetota</taxon>
        <taxon>Actinomycetes</taxon>
        <taxon>Micromonosporales</taxon>
        <taxon>Micromonosporaceae</taxon>
        <taxon>Asanoa</taxon>
    </lineage>
</organism>
<dbReference type="STRING" id="137265.SAMN05421684_1237"/>
<feature type="transmembrane region" description="Helical" evidence="1">
    <location>
        <begin position="231"/>
        <end position="254"/>
    </location>
</feature>
<dbReference type="EMBL" id="FNQB01000001">
    <property type="protein sequence ID" value="SDY72675.1"/>
    <property type="molecule type" value="Genomic_DNA"/>
</dbReference>
<evidence type="ECO:0000313" key="2">
    <source>
        <dbReference type="EMBL" id="SDY72675.1"/>
    </source>
</evidence>
<protein>
    <submittedName>
        <fullName evidence="2">Uncharacterized protein</fullName>
    </submittedName>
</protein>
<name>A0A1H3M9H0_9ACTN</name>
<proteinExistence type="predicted"/>
<keyword evidence="1" id="KW-1133">Transmembrane helix</keyword>
<feature type="transmembrane region" description="Helical" evidence="1">
    <location>
        <begin position="190"/>
        <end position="209"/>
    </location>
</feature>
<keyword evidence="3" id="KW-1185">Reference proteome</keyword>
<reference evidence="3" key="1">
    <citation type="submission" date="2016-10" db="EMBL/GenBank/DDBJ databases">
        <authorList>
            <person name="Varghese N."/>
            <person name="Submissions S."/>
        </authorList>
    </citation>
    <scope>NUCLEOTIDE SEQUENCE [LARGE SCALE GENOMIC DNA]</scope>
    <source>
        <strain evidence="3">DSM 44718</strain>
    </source>
</reference>
<feature type="transmembrane region" description="Helical" evidence="1">
    <location>
        <begin position="160"/>
        <end position="178"/>
    </location>
</feature>